<dbReference type="Gene3D" id="3.30.420.40">
    <property type="match status" value="1"/>
</dbReference>
<dbReference type="PANTHER" id="PTHR19443:SF24">
    <property type="entry name" value="PHOSPHOTRANSFERASE"/>
    <property type="match status" value="1"/>
</dbReference>
<dbReference type="EC" id="2.7.1.-" evidence="6"/>
<dbReference type="Proteomes" id="UP000053815">
    <property type="component" value="Unassembled WGS sequence"/>
</dbReference>
<dbReference type="InterPro" id="IPR022673">
    <property type="entry name" value="Hexokinase_C"/>
</dbReference>
<dbReference type="GO" id="GO:0019158">
    <property type="term" value="F:mannokinase activity"/>
    <property type="evidence" value="ECO:0007669"/>
    <property type="project" value="TreeGrafter"/>
</dbReference>
<dbReference type="STRING" id="91626.A0A0C9M972"/>
<dbReference type="GO" id="GO:0005524">
    <property type="term" value="F:ATP binding"/>
    <property type="evidence" value="ECO:0007669"/>
    <property type="project" value="UniProtKB-UniRule"/>
</dbReference>
<dbReference type="Gene3D" id="3.40.367.20">
    <property type="match status" value="1"/>
</dbReference>
<organism evidence="9">
    <name type="scientific">Mucor ambiguus</name>
    <dbReference type="NCBI Taxonomy" id="91626"/>
    <lineage>
        <taxon>Eukaryota</taxon>
        <taxon>Fungi</taxon>
        <taxon>Fungi incertae sedis</taxon>
        <taxon>Mucoromycota</taxon>
        <taxon>Mucoromycotina</taxon>
        <taxon>Mucoromycetes</taxon>
        <taxon>Mucorales</taxon>
        <taxon>Mucorineae</taxon>
        <taxon>Mucoraceae</taxon>
        <taxon>Mucor</taxon>
    </lineage>
</organism>
<dbReference type="GO" id="GO:0006013">
    <property type="term" value="P:mannose metabolic process"/>
    <property type="evidence" value="ECO:0007669"/>
    <property type="project" value="TreeGrafter"/>
</dbReference>
<feature type="domain" description="Hexokinase C-terminal" evidence="8">
    <location>
        <begin position="218"/>
        <end position="463"/>
    </location>
</feature>
<dbReference type="AlphaFoldDB" id="A0A0C9M972"/>
<dbReference type="PRINTS" id="PR00475">
    <property type="entry name" value="HEXOKINASE"/>
</dbReference>
<dbReference type="InterPro" id="IPR022672">
    <property type="entry name" value="Hexokinase_N"/>
</dbReference>
<evidence type="ECO:0000256" key="4">
    <source>
        <dbReference type="ARBA" id="ARBA00022777"/>
    </source>
</evidence>
<feature type="domain" description="Hexokinase N-terminal" evidence="7">
    <location>
        <begin position="12"/>
        <end position="212"/>
    </location>
</feature>
<keyword evidence="6" id="KW-0324">Glycolysis</keyword>
<keyword evidence="5 6" id="KW-0067">ATP-binding</keyword>
<evidence type="ECO:0000313" key="10">
    <source>
        <dbReference type="Proteomes" id="UP000053815"/>
    </source>
</evidence>
<keyword evidence="10" id="KW-1185">Reference proteome</keyword>
<dbReference type="GO" id="GO:0005829">
    <property type="term" value="C:cytosol"/>
    <property type="evidence" value="ECO:0007669"/>
    <property type="project" value="TreeGrafter"/>
</dbReference>
<name>A0A0C9M972_9FUNG</name>
<dbReference type="PROSITE" id="PS51748">
    <property type="entry name" value="HEXOKINASE_2"/>
    <property type="match status" value="1"/>
</dbReference>
<proteinExistence type="inferred from homology"/>
<evidence type="ECO:0000313" key="9">
    <source>
        <dbReference type="EMBL" id="GAN03729.1"/>
    </source>
</evidence>
<keyword evidence="2 6" id="KW-0808">Transferase</keyword>
<dbReference type="Pfam" id="PF00349">
    <property type="entry name" value="Hexokinase_1"/>
    <property type="match status" value="1"/>
</dbReference>
<reference evidence="9" key="1">
    <citation type="submission" date="2014-09" db="EMBL/GenBank/DDBJ databases">
        <title>Draft genome sequence of an oleaginous Mucoromycotina fungus Mucor ambiguus NBRC6742.</title>
        <authorList>
            <person name="Takeda I."/>
            <person name="Yamane N."/>
            <person name="Morita T."/>
            <person name="Tamano K."/>
            <person name="Machida M."/>
            <person name="Baker S."/>
            <person name="Koike H."/>
        </authorList>
    </citation>
    <scope>NUCLEOTIDE SEQUENCE</scope>
    <source>
        <strain evidence="9">NBRC 6742</strain>
    </source>
</reference>
<protein>
    <recommendedName>
        <fullName evidence="6">Phosphotransferase</fullName>
        <ecNumber evidence="6">2.7.1.-</ecNumber>
    </recommendedName>
</protein>
<dbReference type="GO" id="GO:0004340">
    <property type="term" value="F:glucokinase activity"/>
    <property type="evidence" value="ECO:0007669"/>
    <property type="project" value="TreeGrafter"/>
</dbReference>
<dbReference type="GO" id="GO:0005739">
    <property type="term" value="C:mitochondrion"/>
    <property type="evidence" value="ECO:0007669"/>
    <property type="project" value="TreeGrafter"/>
</dbReference>
<dbReference type="UniPathway" id="UPA00109">
    <property type="reaction ID" value="UER00180"/>
</dbReference>
<sequence length="469" mass="51714">MTITDPIDVLFSDLERQFVLTKDTLAPIVHGFIEELNTGLTTPSTKLATMIPSFVTKLPTGNETGTFLSLDMGGTNLRISAVELKGHGQVDVLELKRVASKELKTGQGDVFFDWIADAMDELVHVKAKHLFSCDQLEGKESLALGICWSFPVHQVAVNRGTILRMGKGFTLANTEGQDLSDMLHNAFERKGLNVKVSAILNDAVGTLVAAAYANPISRIGFIFATGVNASYPERLSSMKAKLEPDYYNSQDSNAEMLLNTEIDIFGSESYLPLTSYDRALDAAHNQPKFQLYEKMMSGAYMGELVRLIALDFIKAGELFDGIVPEGFEEPYCFPTMYMSALESDNTVSKKESFKLLSKFHSVQEPTYQDVNILTRICKIVALRSAALVCAAIAAMIKQQGLDKLQDGHDIVIGINGSTYEFYPYMAERVHHSLRHWFGTEVSDKIRMEVAKDGGSIGGALIAMLCNQDE</sequence>
<dbReference type="InterPro" id="IPR001312">
    <property type="entry name" value="Hexokinase"/>
</dbReference>
<evidence type="ECO:0000256" key="5">
    <source>
        <dbReference type="ARBA" id="ARBA00022840"/>
    </source>
</evidence>
<evidence type="ECO:0000259" key="8">
    <source>
        <dbReference type="Pfam" id="PF03727"/>
    </source>
</evidence>
<dbReference type="SUPFAM" id="SSF53067">
    <property type="entry name" value="Actin-like ATPase domain"/>
    <property type="match status" value="2"/>
</dbReference>
<gene>
    <name evidence="9" type="ORF">MAM1_0047d03184</name>
</gene>
<accession>A0A0C9M972</accession>
<dbReference type="Pfam" id="PF03727">
    <property type="entry name" value="Hexokinase_2"/>
    <property type="match status" value="1"/>
</dbReference>
<evidence type="ECO:0000259" key="7">
    <source>
        <dbReference type="Pfam" id="PF00349"/>
    </source>
</evidence>
<dbReference type="InterPro" id="IPR043129">
    <property type="entry name" value="ATPase_NBD"/>
</dbReference>
<dbReference type="GO" id="GO:0008865">
    <property type="term" value="F:fructokinase activity"/>
    <property type="evidence" value="ECO:0007669"/>
    <property type="project" value="TreeGrafter"/>
</dbReference>
<dbReference type="GO" id="GO:0005536">
    <property type="term" value="F:D-glucose binding"/>
    <property type="evidence" value="ECO:0007669"/>
    <property type="project" value="InterPro"/>
</dbReference>
<keyword evidence="3 6" id="KW-0547">Nucleotide-binding</keyword>
<evidence type="ECO:0000256" key="3">
    <source>
        <dbReference type="ARBA" id="ARBA00022741"/>
    </source>
</evidence>
<dbReference type="GO" id="GO:0006006">
    <property type="term" value="P:glucose metabolic process"/>
    <property type="evidence" value="ECO:0007669"/>
    <property type="project" value="TreeGrafter"/>
</dbReference>
<dbReference type="EMBL" id="DF836336">
    <property type="protein sequence ID" value="GAN03729.1"/>
    <property type="molecule type" value="Genomic_DNA"/>
</dbReference>
<keyword evidence="4 6" id="KW-0418">Kinase</keyword>
<dbReference type="OrthoDB" id="419537at2759"/>
<dbReference type="GO" id="GO:0001678">
    <property type="term" value="P:intracellular glucose homeostasis"/>
    <property type="evidence" value="ECO:0007669"/>
    <property type="project" value="InterPro"/>
</dbReference>
<comment type="similarity">
    <text evidence="1 6">Belongs to the hexokinase family.</text>
</comment>
<evidence type="ECO:0000256" key="2">
    <source>
        <dbReference type="ARBA" id="ARBA00022679"/>
    </source>
</evidence>
<evidence type="ECO:0000256" key="1">
    <source>
        <dbReference type="ARBA" id="ARBA00009225"/>
    </source>
</evidence>
<dbReference type="PANTHER" id="PTHR19443">
    <property type="entry name" value="HEXOKINASE"/>
    <property type="match status" value="1"/>
</dbReference>
<dbReference type="GO" id="GO:0006096">
    <property type="term" value="P:glycolytic process"/>
    <property type="evidence" value="ECO:0007669"/>
    <property type="project" value="UniProtKB-UniPathway"/>
</dbReference>
<evidence type="ECO:0000256" key="6">
    <source>
        <dbReference type="RuleBase" id="RU362007"/>
    </source>
</evidence>